<keyword evidence="5 15" id="KW-0812">Transmembrane</keyword>
<evidence type="ECO:0000256" key="8">
    <source>
        <dbReference type="ARBA" id="ARBA00022801"/>
    </source>
</evidence>
<dbReference type="InterPro" id="IPR041569">
    <property type="entry name" value="AAA_lid_3"/>
</dbReference>
<dbReference type="InterPro" id="IPR003593">
    <property type="entry name" value="AAA+_ATPase"/>
</dbReference>
<dbReference type="STRING" id="1798531.A2392_00500"/>
<comment type="caution">
    <text evidence="15">Lacks conserved residue(s) required for the propagation of feature annotation.</text>
</comment>
<dbReference type="GO" id="GO:0006508">
    <property type="term" value="P:proteolysis"/>
    <property type="evidence" value="ECO:0007669"/>
    <property type="project" value="UniProtKB-KW"/>
</dbReference>
<dbReference type="Gene3D" id="1.20.58.760">
    <property type="entry name" value="Peptidase M41"/>
    <property type="match status" value="1"/>
</dbReference>
<evidence type="ECO:0000256" key="1">
    <source>
        <dbReference type="ARBA" id="ARBA00004370"/>
    </source>
</evidence>
<keyword evidence="7 15" id="KW-0547">Nucleotide-binding</keyword>
<reference evidence="19 20" key="1">
    <citation type="journal article" date="2016" name="Nat. Commun.">
        <title>Thousands of microbial genomes shed light on interconnected biogeochemical processes in an aquifer system.</title>
        <authorList>
            <person name="Anantharaman K."/>
            <person name="Brown C.T."/>
            <person name="Hug L.A."/>
            <person name="Sharon I."/>
            <person name="Castelle C.J."/>
            <person name="Probst A.J."/>
            <person name="Thomas B.C."/>
            <person name="Singh A."/>
            <person name="Wilkins M.J."/>
            <person name="Karaoz U."/>
            <person name="Brodie E.L."/>
            <person name="Williams K.H."/>
            <person name="Hubbard S.S."/>
            <person name="Banfield J.F."/>
        </authorList>
    </citation>
    <scope>NUCLEOTIDE SEQUENCE [LARGE SCALE GENOMIC DNA]</scope>
</reference>
<dbReference type="Pfam" id="PF06480">
    <property type="entry name" value="FtsH_ext"/>
    <property type="match status" value="1"/>
</dbReference>
<dbReference type="InterPro" id="IPR003959">
    <property type="entry name" value="ATPase_AAA_core"/>
</dbReference>
<feature type="binding site" evidence="15">
    <location>
        <position position="456"/>
    </location>
    <ligand>
        <name>Zn(2+)</name>
        <dbReference type="ChEBI" id="CHEBI:29105"/>
        <note>catalytic</note>
    </ligand>
</feature>
<dbReference type="Gene3D" id="1.10.8.60">
    <property type="match status" value="1"/>
</dbReference>
<keyword evidence="6 15" id="KW-0479">Metal-binding</keyword>
<accession>A0A1F6FJ43</accession>
<dbReference type="PROSITE" id="PS00674">
    <property type="entry name" value="AAA"/>
    <property type="match status" value="1"/>
</dbReference>
<evidence type="ECO:0000256" key="3">
    <source>
        <dbReference type="ARBA" id="ARBA00022475"/>
    </source>
</evidence>
<comment type="similarity">
    <text evidence="2 15">In the C-terminal section; belongs to the peptidase M41 family.</text>
</comment>
<evidence type="ECO:0000256" key="6">
    <source>
        <dbReference type="ARBA" id="ARBA00022723"/>
    </source>
</evidence>
<dbReference type="GO" id="GO:0004222">
    <property type="term" value="F:metalloendopeptidase activity"/>
    <property type="evidence" value="ECO:0007669"/>
    <property type="project" value="InterPro"/>
</dbReference>
<dbReference type="EMBL" id="MFMS01000004">
    <property type="protein sequence ID" value="OGG85879.1"/>
    <property type="molecule type" value="Genomic_DNA"/>
</dbReference>
<evidence type="ECO:0000256" key="16">
    <source>
        <dbReference type="RuleBase" id="RU003651"/>
    </source>
</evidence>
<name>A0A1F6FJ43_9BACT</name>
<evidence type="ECO:0000256" key="5">
    <source>
        <dbReference type="ARBA" id="ARBA00022692"/>
    </source>
</evidence>
<evidence type="ECO:0000259" key="18">
    <source>
        <dbReference type="SMART" id="SM00382"/>
    </source>
</evidence>
<evidence type="ECO:0000256" key="7">
    <source>
        <dbReference type="ARBA" id="ARBA00022741"/>
    </source>
</evidence>
<keyword evidence="10 15" id="KW-0067">ATP-binding</keyword>
<dbReference type="InterPro" id="IPR005936">
    <property type="entry name" value="FtsH"/>
</dbReference>
<dbReference type="InterPro" id="IPR037219">
    <property type="entry name" value="Peptidase_M41-like"/>
</dbReference>
<keyword evidence="8 15" id="KW-0378">Hydrolase</keyword>
<comment type="similarity">
    <text evidence="16">Belongs to the AAA ATPase family.</text>
</comment>
<dbReference type="EC" id="3.4.24.-" evidence="15"/>
<keyword evidence="12 15" id="KW-0482">Metalloprotease</keyword>
<comment type="cofactor">
    <cofactor evidence="15">
        <name>Zn(2+)</name>
        <dbReference type="ChEBI" id="CHEBI:29105"/>
    </cofactor>
    <text evidence="15">Binds 1 zinc ion per subunit.</text>
</comment>
<feature type="binding site" evidence="15">
    <location>
        <position position="532"/>
    </location>
    <ligand>
        <name>Zn(2+)</name>
        <dbReference type="ChEBI" id="CHEBI:29105"/>
        <note>catalytic</note>
    </ligand>
</feature>
<dbReference type="GO" id="GO:0008270">
    <property type="term" value="F:zinc ion binding"/>
    <property type="evidence" value="ECO:0007669"/>
    <property type="project" value="UniProtKB-UniRule"/>
</dbReference>
<dbReference type="NCBIfam" id="TIGR01241">
    <property type="entry name" value="FtsH_fam"/>
    <property type="match status" value="1"/>
</dbReference>
<comment type="similarity">
    <text evidence="14 15">In the central section; belongs to the AAA ATPase family.</text>
</comment>
<keyword evidence="4 15" id="KW-0645">Protease</keyword>
<keyword evidence="3 15" id="KW-1003">Cell membrane</keyword>
<dbReference type="HAMAP" id="MF_01458">
    <property type="entry name" value="FtsH"/>
    <property type="match status" value="1"/>
</dbReference>
<dbReference type="Pfam" id="PF17862">
    <property type="entry name" value="AAA_lid_3"/>
    <property type="match status" value="1"/>
</dbReference>
<dbReference type="PANTHER" id="PTHR23076:SF97">
    <property type="entry name" value="ATP-DEPENDENT ZINC METALLOPROTEASE YME1L1"/>
    <property type="match status" value="1"/>
</dbReference>
<proteinExistence type="inferred from homology"/>
<feature type="domain" description="AAA+ ATPase" evidence="18">
    <location>
        <begin position="226"/>
        <end position="365"/>
    </location>
</feature>
<dbReference type="Proteomes" id="UP000177395">
    <property type="component" value="Unassembled WGS sequence"/>
</dbReference>
<evidence type="ECO:0000256" key="11">
    <source>
        <dbReference type="ARBA" id="ARBA00022989"/>
    </source>
</evidence>
<dbReference type="AlphaFoldDB" id="A0A1F6FJ43"/>
<dbReference type="GO" id="GO:0005886">
    <property type="term" value="C:plasma membrane"/>
    <property type="evidence" value="ECO:0007669"/>
    <property type="project" value="UniProtKB-SubCell"/>
</dbReference>
<sequence>MSTKKEKGKKKENKGRGASDLIKKMPVGPGNFWNNMLSTVLVLMLVVAAYSYFVEQKVEVQEISLSQIAADVKEGTVKEIVVRGSKLEVSYKDESRAKAEGKKETDSSVTETLANLGVGHDALSAVSIDVKNETGFTYYLGTFAPFLFPLFFLLIIIWFFTRSVRGAGMQALNFGMSKARVIDPSDQSQKVTFKDVAGAKEAKQELEEIVDFLKNPKKFLDIGAEIPKGVLLMGPAGTGKTLLARAVAGEAGVPFFSISGSEFVEMFVGVGASRVRDLFQMAKRAAPSIIFVDEIDAVGRIRGTGIGGGNDEREQTLNQILVEMDGFEPSEKVIVMAATNRPDVLDPALVRPGRFDRRVTIDLPDRDDRKAILGIHARKKPLADDVNLEVIATRTPGFSGADLQSLMNEAAILAAREERKTVAQFDIIRSIEKVMLGPERKSHLLSKKEREVTAYHEAGHALVSSVLPYADPVQKISIISRGRAAGYTLKLPDEDRKMHSKKEFIDDIAMTLGGYVAEEMVFGDLTTGPSNDLQVVANLARDMVTKYGMSTRLGPVALEGSGGRLIGGGFGEDRGYSPDVAKTIDEEVSKLISEGMETARDVLTKYRAALDAISKRLIEVETLERDEYEGILKAEGVEIQDVYRDARLAEEGLADPTKAIEFDASHLKE</sequence>
<feature type="compositionally biased region" description="Basic residues" evidence="17">
    <location>
        <begin position="1"/>
        <end position="13"/>
    </location>
</feature>
<protein>
    <recommendedName>
        <fullName evidence="15">ATP-dependent zinc metalloprotease FtsH</fullName>
        <ecNumber evidence="15">3.4.24.-</ecNumber>
    </recommendedName>
</protein>
<comment type="caution">
    <text evidence="19">The sequence shown here is derived from an EMBL/GenBank/DDBJ whole genome shotgun (WGS) entry which is preliminary data.</text>
</comment>
<keyword evidence="9 15" id="KW-0862">Zinc</keyword>
<dbReference type="CDD" id="cd19501">
    <property type="entry name" value="RecA-like_FtsH"/>
    <property type="match status" value="1"/>
</dbReference>
<evidence type="ECO:0000313" key="20">
    <source>
        <dbReference type="Proteomes" id="UP000177395"/>
    </source>
</evidence>
<dbReference type="InterPro" id="IPR027417">
    <property type="entry name" value="P-loop_NTPase"/>
</dbReference>
<dbReference type="GO" id="GO:0004176">
    <property type="term" value="F:ATP-dependent peptidase activity"/>
    <property type="evidence" value="ECO:0007669"/>
    <property type="project" value="InterPro"/>
</dbReference>
<evidence type="ECO:0000256" key="12">
    <source>
        <dbReference type="ARBA" id="ARBA00023049"/>
    </source>
</evidence>
<evidence type="ECO:0000313" key="19">
    <source>
        <dbReference type="EMBL" id="OGG85879.1"/>
    </source>
</evidence>
<dbReference type="FunFam" id="3.40.50.300:FF:000001">
    <property type="entry name" value="ATP-dependent zinc metalloprotease FtsH"/>
    <property type="match status" value="1"/>
</dbReference>
<dbReference type="Pfam" id="PF01434">
    <property type="entry name" value="Peptidase_M41"/>
    <property type="match status" value="1"/>
</dbReference>
<feature type="transmembrane region" description="Helical" evidence="15">
    <location>
        <begin position="32"/>
        <end position="53"/>
    </location>
</feature>
<dbReference type="Pfam" id="PF00004">
    <property type="entry name" value="AAA"/>
    <property type="match status" value="1"/>
</dbReference>
<comment type="subunit">
    <text evidence="15">Homohexamer.</text>
</comment>
<dbReference type="FunFam" id="1.20.58.760:FF:000001">
    <property type="entry name" value="ATP-dependent zinc metalloprotease FtsH"/>
    <property type="match status" value="1"/>
</dbReference>
<dbReference type="InterPro" id="IPR000642">
    <property type="entry name" value="Peptidase_M41"/>
</dbReference>
<dbReference type="InterPro" id="IPR011546">
    <property type="entry name" value="Pept_M41_FtsH_extracell"/>
</dbReference>
<evidence type="ECO:0000256" key="15">
    <source>
        <dbReference type="HAMAP-Rule" id="MF_01458"/>
    </source>
</evidence>
<feature type="region of interest" description="Disordered" evidence="17">
    <location>
        <begin position="1"/>
        <end position="22"/>
    </location>
</feature>
<evidence type="ECO:0000256" key="2">
    <source>
        <dbReference type="ARBA" id="ARBA00010044"/>
    </source>
</evidence>
<keyword evidence="13 15" id="KW-0472">Membrane</keyword>
<evidence type="ECO:0000256" key="13">
    <source>
        <dbReference type="ARBA" id="ARBA00023136"/>
    </source>
</evidence>
<dbReference type="GO" id="GO:0030163">
    <property type="term" value="P:protein catabolic process"/>
    <property type="evidence" value="ECO:0007669"/>
    <property type="project" value="UniProtKB-UniRule"/>
</dbReference>
<dbReference type="PANTHER" id="PTHR23076">
    <property type="entry name" value="METALLOPROTEASE M41 FTSH"/>
    <property type="match status" value="1"/>
</dbReference>
<comment type="function">
    <text evidence="15">Acts as a processive, ATP-dependent zinc metallopeptidase for both cytoplasmic and membrane proteins. Plays a role in the quality control of integral membrane proteins.</text>
</comment>
<comment type="subcellular location">
    <subcellularLocation>
        <location evidence="15">Cell membrane</location>
        <topology evidence="15">Multi-pass membrane protein</topology>
        <orientation evidence="15">Cytoplasmic side</orientation>
    </subcellularLocation>
    <subcellularLocation>
        <location evidence="1">Membrane</location>
    </subcellularLocation>
</comment>
<dbReference type="GO" id="GO:0016887">
    <property type="term" value="F:ATP hydrolysis activity"/>
    <property type="evidence" value="ECO:0007669"/>
    <property type="project" value="UniProtKB-UniRule"/>
</dbReference>
<keyword evidence="11 15" id="KW-1133">Transmembrane helix</keyword>
<evidence type="ECO:0000256" key="17">
    <source>
        <dbReference type="SAM" id="MobiDB-lite"/>
    </source>
</evidence>
<evidence type="ECO:0000256" key="9">
    <source>
        <dbReference type="ARBA" id="ARBA00022833"/>
    </source>
</evidence>
<evidence type="ECO:0000256" key="14">
    <source>
        <dbReference type="ARBA" id="ARBA00061570"/>
    </source>
</evidence>
<evidence type="ECO:0000256" key="10">
    <source>
        <dbReference type="ARBA" id="ARBA00022840"/>
    </source>
</evidence>
<dbReference type="SUPFAM" id="SSF140990">
    <property type="entry name" value="FtsH protease domain-like"/>
    <property type="match status" value="1"/>
</dbReference>
<dbReference type="SUPFAM" id="SSF52540">
    <property type="entry name" value="P-loop containing nucleoside triphosphate hydrolases"/>
    <property type="match status" value="1"/>
</dbReference>
<dbReference type="GO" id="GO:0005524">
    <property type="term" value="F:ATP binding"/>
    <property type="evidence" value="ECO:0007669"/>
    <property type="project" value="UniProtKB-UniRule"/>
</dbReference>
<feature type="transmembrane region" description="Helical" evidence="15">
    <location>
        <begin position="136"/>
        <end position="160"/>
    </location>
</feature>
<dbReference type="SMART" id="SM00382">
    <property type="entry name" value="AAA"/>
    <property type="match status" value="1"/>
</dbReference>
<dbReference type="InterPro" id="IPR003960">
    <property type="entry name" value="ATPase_AAA_CS"/>
</dbReference>
<dbReference type="Gene3D" id="3.40.50.300">
    <property type="entry name" value="P-loop containing nucleotide triphosphate hydrolases"/>
    <property type="match status" value="1"/>
</dbReference>
<feature type="active site" evidence="15">
    <location>
        <position position="457"/>
    </location>
</feature>
<organism evidence="19 20">
    <name type="scientific">Candidatus Kaiserbacteria bacterium RIFOXYB1_FULL_46_14</name>
    <dbReference type="NCBI Taxonomy" id="1798531"/>
    <lineage>
        <taxon>Bacteria</taxon>
        <taxon>Candidatus Kaiseribacteriota</taxon>
    </lineage>
</organism>
<gene>
    <name evidence="15" type="primary">ftsH</name>
    <name evidence="19" type="ORF">A2392_00500</name>
</gene>
<feature type="binding site" evidence="15">
    <location>
        <position position="460"/>
    </location>
    <ligand>
        <name>Zn(2+)</name>
        <dbReference type="ChEBI" id="CHEBI:29105"/>
        <note>catalytic</note>
    </ligand>
</feature>
<dbReference type="FunFam" id="1.10.8.60:FF:000001">
    <property type="entry name" value="ATP-dependent zinc metalloprotease FtsH"/>
    <property type="match status" value="1"/>
</dbReference>
<evidence type="ECO:0000256" key="4">
    <source>
        <dbReference type="ARBA" id="ARBA00022670"/>
    </source>
</evidence>